<keyword evidence="3" id="KW-1185">Reference proteome</keyword>
<dbReference type="GO" id="GO:0004222">
    <property type="term" value="F:metalloendopeptidase activity"/>
    <property type="evidence" value="ECO:0007669"/>
    <property type="project" value="InterPro"/>
</dbReference>
<dbReference type="GO" id="GO:0016485">
    <property type="term" value="P:protein processing"/>
    <property type="evidence" value="ECO:0007669"/>
    <property type="project" value="TreeGrafter"/>
</dbReference>
<dbReference type="PANTHER" id="PTHR11733:SF133">
    <property type="entry name" value="PHOSPHATE-REGULATING NEUTRAL ENDOPEPTIDASE PHEX"/>
    <property type="match status" value="1"/>
</dbReference>
<dbReference type="InterPro" id="IPR000718">
    <property type="entry name" value="Peptidase_M13"/>
</dbReference>
<accession>A0A9P0FM11</accession>
<dbReference type="EMBL" id="OV121139">
    <property type="protein sequence ID" value="CAH0562480.1"/>
    <property type="molecule type" value="Genomic_DNA"/>
</dbReference>
<evidence type="ECO:0000259" key="1">
    <source>
        <dbReference type="Pfam" id="PF01431"/>
    </source>
</evidence>
<dbReference type="AlphaFoldDB" id="A0A9P0FM11"/>
<dbReference type="PROSITE" id="PS51885">
    <property type="entry name" value="NEPRILYSIN"/>
    <property type="match status" value="1"/>
</dbReference>
<organism evidence="2 3">
    <name type="scientific">Brassicogethes aeneus</name>
    <name type="common">Rape pollen beetle</name>
    <name type="synonym">Meligethes aeneus</name>
    <dbReference type="NCBI Taxonomy" id="1431903"/>
    <lineage>
        <taxon>Eukaryota</taxon>
        <taxon>Metazoa</taxon>
        <taxon>Ecdysozoa</taxon>
        <taxon>Arthropoda</taxon>
        <taxon>Hexapoda</taxon>
        <taxon>Insecta</taxon>
        <taxon>Pterygota</taxon>
        <taxon>Neoptera</taxon>
        <taxon>Endopterygota</taxon>
        <taxon>Coleoptera</taxon>
        <taxon>Polyphaga</taxon>
        <taxon>Cucujiformia</taxon>
        <taxon>Nitidulidae</taxon>
        <taxon>Meligethinae</taxon>
        <taxon>Brassicogethes</taxon>
    </lineage>
</organism>
<name>A0A9P0FM11_BRAAE</name>
<dbReference type="InterPro" id="IPR024079">
    <property type="entry name" value="MetalloPept_cat_dom_sf"/>
</dbReference>
<dbReference type="CDD" id="cd08662">
    <property type="entry name" value="M13"/>
    <property type="match status" value="1"/>
</dbReference>
<feature type="domain" description="Peptidase M13 C-terminal" evidence="1">
    <location>
        <begin position="1"/>
        <end position="170"/>
    </location>
</feature>
<protein>
    <recommendedName>
        <fullName evidence="1">Peptidase M13 C-terminal domain-containing protein</fullName>
    </recommendedName>
</protein>
<dbReference type="OrthoDB" id="6475849at2759"/>
<dbReference type="InterPro" id="IPR018497">
    <property type="entry name" value="Peptidase_M13_C"/>
</dbReference>
<dbReference type="SUPFAM" id="SSF55486">
    <property type="entry name" value="Metalloproteases ('zincins'), catalytic domain"/>
    <property type="match status" value="1"/>
</dbReference>
<evidence type="ECO:0000313" key="2">
    <source>
        <dbReference type="EMBL" id="CAH0562480.1"/>
    </source>
</evidence>
<dbReference type="Proteomes" id="UP001154078">
    <property type="component" value="Chromosome 8"/>
</dbReference>
<reference evidence="2" key="1">
    <citation type="submission" date="2021-12" db="EMBL/GenBank/DDBJ databases">
        <authorList>
            <person name="King R."/>
        </authorList>
    </citation>
    <scope>NUCLEOTIDE SEQUENCE</scope>
</reference>
<dbReference type="Gene3D" id="3.40.390.10">
    <property type="entry name" value="Collagenase (Catalytic Domain)"/>
    <property type="match status" value="1"/>
</dbReference>
<evidence type="ECO:0000313" key="3">
    <source>
        <dbReference type="Proteomes" id="UP001154078"/>
    </source>
</evidence>
<dbReference type="PANTHER" id="PTHR11733">
    <property type="entry name" value="ZINC METALLOPROTEASE FAMILY M13 NEPRILYSIN-RELATED"/>
    <property type="match status" value="1"/>
</dbReference>
<dbReference type="Pfam" id="PF01431">
    <property type="entry name" value="Peptidase_M13"/>
    <property type="match status" value="1"/>
</dbReference>
<sequence length="171" mass="19688">MGHEIMHSFDDQGRRYDEYGNGKQWWSKVTLKKYLEKVRCIIDQYHQYYLPVEGVNYHVDGYLTQGENIADNGGVRAAFEGYRQHAKKSPIQNKLPGLMDLTPDQLFFLGYAQVWCGNATPKAVKDMILGETHSPNRIRVLGTLSNYEEFSKAWHCPADSPMNPVKKCSLW</sequence>
<gene>
    <name evidence="2" type="ORF">MELIAE_LOCUS11583</name>
</gene>
<dbReference type="GO" id="GO:0005886">
    <property type="term" value="C:plasma membrane"/>
    <property type="evidence" value="ECO:0007669"/>
    <property type="project" value="TreeGrafter"/>
</dbReference>
<proteinExistence type="predicted"/>